<dbReference type="EMBL" id="CP089982">
    <property type="protein sequence ID" value="WXA91364.1"/>
    <property type="molecule type" value="Genomic_DNA"/>
</dbReference>
<protein>
    <recommendedName>
        <fullName evidence="7">RNA polymerase sigma factor</fullName>
    </recommendedName>
</protein>
<reference evidence="10 11" key="1">
    <citation type="submission" date="2021-12" db="EMBL/GenBank/DDBJ databases">
        <title>Discovery of the Pendulisporaceae a myxobacterial family with distinct sporulation behavior and unique specialized metabolism.</title>
        <authorList>
            <person name="Garcia R."/>
            <person name="Popoff A."/>
            <person name="Bader C.D."/>
            <person name="Loehr J."/>
            <person name="Walesch S."/>
            <person name="Walt C."/>
            <person name="Boldt J."/>
            <person name="Bunk B."/>
            <person name="Haeckl F.J.F.P.J."/>
            <person name="Gunesch A.P."/>
            <person name="Birkelbach J."/>
            <person name="Nuebel U."/>
            <person name="Pietschmann T."/>
            <person name="Bach T."/>
            <person name="Mueller R."/>
        </authorList>
    </citation>
    <scope>NUCLEOTIDE SEQUENCE [LARGE SCALE GENOMIC DNA]</scope>
    <source>
        <strain evidence="10 11">MSr12523</strain>
    </source>
</reference>
<comment type="similarity">
    <text evidence="1 7">Belongs to the sigma-70 factor family. ECF subfamily.</text>
</comment>
<dbReference type="InterPro" id="IPR014284">
    <property type="entry name" value="RNA_pol_sigma-70_dom"/>
</dbReference>
<keyword evidence="11" id="KW-1185">Reference proteome</keyword>
<dbReference type="InterPro" id="IPR013325">
    <property type="entry name" value="RNA_pol_sigma_r2"/>
</dbReference>
<sequence>MPSKQSLPHSDRDFVQRIKPFRGELLAHCYRMLGSVDDAEDVVQETYLRAWRAYSGFEERSSFRAWLYKIATNGCITATRQRRRRALPSGLGAPSDDPMATPIMAGTDVDWVEPIPDALVSSDSDDPATIASSRQGLRLALIATWQHLPPRQRAILLLRDVLSFSAEEVGEMLEMSTAAVKSTLQRARGRIDELTPAADEVQEPAHPEVRALLERYMAAFENSDPAAIEQLLCADATLEMAPARTWFSGKKTCAPFIVHQALGTAGEWRMVPTAANGQPSVMAYRRGEDGAHHPFGIAVLTFRPSGIARIAVFGDPALVAKFEAAHDGSARVFQNINS</sequence>
<evidence type="ECO:0000256" key="1">
    <source>
        <dbReference type="ARBA" id="ARBA00010641"/>
    </source>
</evidence>
<evidence type="ECO:0000256" key="7">
    <source>
        <dbReference type="RuleBase" id="RU000716"/>
    </source>
</evidence>
<dbReference type="PROSITE" id="PS01063">
    <property type="entry name" value="SIGMA70_ECF"/>
    <property type="match status" value="1"/>
</dbReference>
<keyword evidence="3 7" id="KW-0805">Transcription regulation</keyword>
<keyword evidence="4 7" id="KW-0731">Sigma factor</keyword>
<dbReference type="Pfam" id="PF08281">
    <property type="entry name" value="Sigma70_r4_2"/>
    <property type="match status" value="1"/>
</dbReference>
<evidence type="ECO:0000256" key="6">
    <source>
        <dbReference type="ARBA" id="ARBA00023163"/>
    </source>
</evidence>
<dbReference type="RefSeq" id="WP_394841984.1">
    <property type="nucleotide sequence ID" value="NZ_CP089982.1"/>
</dbReference>
<evidence type="ECO:0000259" key="9">
    <source>
        <dbReference type="Pfam" id="PF08281"/>
    </source>
</evidence>
<evidence type="ECO:0000256" key="5">
    <source>
        <dbReference type="ARBA" id="ARBA00023125"/>
    </source>
</evidence>
<dbReference type="SUPFAM" id="SSF88946">
    <property type="entry name" value="Sigma2 domain of RNA polymerase sigma factors"/>
    <property type="match status" value="1"/>
</dbReference>
<dbReference type="InterPro" id="IPR036388">
    <property type="entry name" value="WH-like_DNA-bd_sf"/>
</dbReference>
<keyword evidence="5 7" id="KW-0238">DNA-binding</keyword>
<dbReference type="Gene3D" id="1.10.10.10">
    <property type="entry name" value="Winged helix-like DNA-binding domain superfamily/Winged helix DNA-binding domain"/>
    <property type="match status" value="1"/>
</dbReference>
<dbReference type="Gene3D" id="1.10.1740.10">
    <property type="match status" value="1"/>
</dbReference>
<evidence type="ECO:0000313" key="11">
    <source>
        <dbReference type="Proteomes" id="UP001379533"/>
    </source>
</evidence>
<dbReference type="InterPro" id="IPR013249">
    <property type="entry name" value="RNA_pol_sigma70_r4_t2"/>
</dbReference>
<dbReference type="InterPro" id="IPR013324">
    <property type="entry name" value="RNA_pol_sigma_r3/r4-like"/>
</dbReference>
<dbReference type="CDD" id="cd06171">
    <property type="entry name" value="Sigma70_r4"/>
    <property type="match status" value="1"/>
</dbReference>
<feature type="domain" description="RNA polymerase sigma-70 region 2" evidence="8">
    <location>
        <begin position="21"/>
        <end position="85"/>
    </location>
</feature>
<evidence type="ECO:0000259" key="8">
    <source>
        <dbReference type="Pfam" id="PF04542"/>
    </source>
</evidence>
<dbReference type="InterPro" id="IPR032710">
    <property type="entry name" value="NTF2-like_dom_sf"/>
</dbReference>
<feature type="domain" description="RNA polymerase sigma factor 70 region 4 type 2" evidence="9">
    <location>
        <begin position="140"/>
        <end position="190"/>
    </location>
</feature>
<dbReference type="InterPro" id="IPR000838">
    <property type="entry name" value="RNA_pol_sigma70_ECF_CS"/>
</dbReference>
<dbReference type="PANTHER" id="PTHR43133">
    <property type="entry name" value="RNA POLYMERASE ECF-TYPE SIGMA FACTO"/>
    <property type="match status" value="1"/>
</dbReference>
<dbReference type="Pfam" id="PF04542">
    <property type="entry name" value="Sigma70_r2"/>
    <property type="match status" value="1"/>
</dbReference>
<proteinExistence type="inferred from homology"/>
<comment type="subunit">
    <text evidence="2">Interacts transiently with the RNA polymerase catalytic core formed by RpoA, RpoB, RpoC and RpoZ (2 alpha, 1 beta, 1 beta' and 1 omega subunit) to form the RNA polymerase holoenzyme that can initiate transcription.</text>
</comment>
<dbReference type="SUPFAM" id="SSF54427">
    <property type="entry name" value="NTF2-like"/>
    <property type="match status" value="1"/>
</dbReference>
<accession>A0ABZ2JY10</accession>
<evidence type="ECO:0000256" key="2">
    <source>
        <dbReference type="ARBA" id="ARBA00011344"/>
    </source>
</evidence>
<name>A0ABZ2JY10_9BACT</name>
<dbReference type="NCBIfam" id="TIGR02960">
    <property type="entry name" value="SigX5"/>
    <property type="match status" value="1"/>
</dbReference>
<dbReference type="NCBIfam" id="TIGR02937">
    <property type="entry name" value="sigma70-ECF"/>
    <property type="match status" value="1"/>
</dbReference>
<gene>
    <name evidence="10" type="ORF">LZC95_33525</name>
</gene>
<dbReference type="PANTHER" id="PTHR43133:SF65">
    <property type="entry name" value="ECF RNA POLYMERASE SIGMA FACTOR SIGG"/>
    <property type="match status" value="1"/>
</dbReference>
<evidence type="ECO:0000313" key="10">
    <source>
        <dbReference type="EMBL" id="WXA91364.1"/>
    </source>
</evidence>
<evidence type="ECO:0000256" key="3">
    <source>
        <dbReference type="ARBA" id="ARBA00023015"/>
    </source>
</evidence>
<dbReference type="NCBIfam" id="NF006089">
    <property type="entry name" value="PRK08241.1"/>
    <property type="match status" value="1"/>
</dbReference>
<dbReference type="Proteomes" id="UP001379533">
    <property type="component" value="Chromosome"/>
</dbReference>
<dbReference type="SUPFAM" id="SSF88659">
    <property type="entry name" value="Sigma3 and sigma4 domains of RNA polymerase sigma factors"/>
    <property type="match status" value="1"/>
</dbReference>
<evidence type="ECO:0000256" key="4">
    <source>
        <dbReference type="ARBA" id="ARBA00023082"/>
    </source>
</evidence>
<dbReference type="InterPro" id="IPR039425">
    <property type="entry name" value="RNA_pol_sigma-70-like"/>
</dbReference>
<dbReference type="InterPro" id="IPR007627">
    <property type="entry name" value="RNA_pol_sigma70_r2"/>
</dbReference>
<dbReference type="Gene3D" id="3.10.450.50">
    <property type="match status" value="1"/>
</dbReference>
<keyword evidence="6 7" id="KW-0804">Transcription</keyword>
<dbReference type="InterPro" id="IPR014305">
    <property type="entry name" value="RNA_pol_sigma-G_actinobac"/>
</dbReference>
<organism evidence="10 11">
    <name type="scientific">Pendulispora brunnea</name>
    <dbReference type="NCBI Taxonomy" id="2905690"/>
    <lineage>
        <taxon>Bacteria</taxon>
        <taxon>Pseudomonadati</taxon>
        <taxon>Myxococcota</taxon>
        <taxon>Myxococcia</taxon>
        <taxon>Myxococcales</taxon>
        <taxon>Sorangiineae</taxon>
        <taxon>Pendulisporaceae</taxon>
        <taxon>Pendulispora</taxon>
    </lineage>
</organism>